<keyword evidence="2" id="KW-1185">Reference proteome</keyword>
<evidence type="ECO:0000313" key="1">
    <source>
        <dbReference type="EMBL" id="CAG7816029.1"/>
    </source>
</evidence>
<gene>
    <name evidence="1" type="ORF">AFUS01_LOCUS26666</name>
</gene>
<evidence type="ECO:0000313" key="2">
    <source>
        <dbReference type="Proteomes" id="UP000708208"/>
    </source>
</evidence>
<reference evidence="1" key="1">
    <citation type="submission" date="2021-06" db="EMBL/GenBank/DDBJ databases">
        <authorList>
            <person name="Hodson N. C."/>
            <person name="Mongue J. A."/>
            <person name="Jaron S. K."/>
        </authorList>
    </citation>
    <scope>NUCLEOTIDE SEQUENCE</scope>
</reference>
<organism evidence="1 2">
    <name type="scientific">Allacma fusca</name>
    <dbReference type="NCBI Taxonomy" id="39272"/>
    <lineage>
        <taxon>Eukaryota</taxon>
        <taxon>Metazoa</taxon>
        <taxon>Ecdysozoa</taxon>
        <taxon>Arthropoda</taxon>
        <taxon>Hexapoda</taxon>
        <taxon>Collembola</taxon>
        <taxon>Symphypleona</taxon>
        <taxon>Sminthuridae</taxon>
        <taxon>Allacma</taxon>
    </lineage>
</organism>
<accession>A0A8J2PJD8</accession>
<proteinExistence type="predicted"/>
<dbReference type="Proteomes" id="UP000708208">
    <property type="component" value="Unassembled WGS sequence"/>
</dbReference>
<protein>
    <submittedName>
        <fullName evidence="1">Uncharacterized protein</fullName>
    </submittedName>
</protein>
<name>A0A8J2PJD8_9HEXA</name>
<dbReference type="EMBL" id="CAJVCH010359028">
    <property type="protein sequence ID" value="CAG7816029.1"/>
    <property type="molecule type" value="Genomic_DNA"/>
</dbReference>
<comment type="caution">
    <text evidence="1">The sequence shown here is derived from an EMBL/GenBank/DDBJ whole genome shotgun (WGS) entry which is preliminary data.</text>
</comment>
<sequence>MEQEVCNIQQHKIA</sequence>